<dbReference type="PANTHER" id="PTHR21496:SF23">
    <property type="entry name" value="3-PHENYLPROPIONATE_CINNAMIC ACID DIOXYGENASE FERREDOXIN SUBUNIT"/>
    <property type="match status" value="1"/>
</dbReference>
<accession>A0A0A0D413</accession>
<dbReference type="EMBL" id="JANX01000298">
    <property type="protein sequence ID" value="KGM32558.1"/>
    <property type="molecule type" value="Genomic_DNA"/>
</dbReference>
<dbReference type="OrthoDB" id="9800776at2"/>
<dbReference type="Proteomes" id="UP000029995">
    <property type="component" value="Unassembled WGS sequence"/>
</dbReference>
<dbReference type="Gene3D" id="2.102.10.10">
    <property type="entry name" value="Rieske [2Fe-2S] iron-sulphur domain"/>
    <property type="match status" value="1"/>
</dbReference>
<reference evidence="8 9" key="1">
    <citation type="submission" date="2014-01" db="EMBL/GenBank/DDBJ databases">
        <title>Genome sequence determination for a cystic fibrosis isolate, Inquilinus limosus.</title>
        <authorList>
            <person name="Pino M."/>
            <person name="Di Conza J."/>
            <person name="Gutkind G."/>
        </authorList>
    </citation>
    <scope>NUCLEOTIDE SEQUENCE [LARGE SCALE GENOMIC DNA]</scope>
    <source>
        <strain evidence="8 9">MP06</strain>
    </source>
</reference>
<dbReference type="RefSeq" id="WP_034842952.1">
    <property type="nucleotide sequence ID" value="NZ_JANX01000298.1"/>
</dbReference>
<dbReference type="NCBIfam" id="TIGR02378">
    <property type="entry name" value="nirD_assim_sml"/>
    <property type="match status" value="1"/>
</dbReference>
<evidence type="ECO:0000256" key="1">
    <source>
        <dbReference type="ARBA" id="ARBA00022714"/>
    </source>
</evidence>
<keyword evidence="3" id="KW-0560">Oxidoreductase</keyword>
<dbReference type="InterPro" id="IPR036922">
    <property type="entry name" value="Rieske_2Fe-2S_sf"/>
</dbReference>
<protein>
    <recommendedName>
        <fullName evidence="7">Rieske domain-containing protein</fullName>
    </recommendedName>
</protein>
<sequence>MTTPFWIDVGGIEDIPPMGARVVKSPEGDIALFRTADDRVFALYDRCPHKGGPLSQGIVHGTSVTCPLHAWVISLETGSVEGPDEGCVHRIAVELQAGRIRLGLPVPQLVANG</sequence>
<dbReference type="PROSITE" id="PS51296">
    <property type="entry name" value="RIESKE"/>
    <property type="match status" value="1"/>
</dbReference>
<gene>
    <name evidence="8" type="ORF">P409_20720</name>
</gene>
<keyword evidence="5" id="KW-0411">Iron-sulfur</keyword>
<evidence type="ECO:0000256" key="5">
    <source>
        <dbReference type="ARBA" id="ARBA00023014"/>
    </source>
</evidence>
<evidence type="ECO:0000256" key="6">
    <source>
        <dbReference type="ARBA" id="ARBA00023063"/>
    </source>
</evidence>
<keyword evidence="6" id="KW-0534">Nitrate assimilation</keyword>
<organism evidence="8 9">
    <name type="scientific">Inquilinus limosus MP06</name>
    <dbReference type="NCBI Taxonomy" id="1398085"/>
    <lineage>
        <taxon>Bacteria</taxon>
        <taxon>Pseudomonadati</taxon>
        <taxon>Pseudomonadota</taxon>
        <taxon>Alphaproteobacteria</taxon>
        <taxon>Rhodospirillales</taxon>
        <taxon>Rhodospirillaceae</taxon>
        <taxon>Inquilinus</taxon>
    </lineage>
</organism>
<dbReference type="Pfam" id="PF00355">
    <property type="entry name" value="Rieske"/>
    <property type="match status" value="1"/>
</dbReference>
<keyword evidence="4" id="KW-0408">Iron</keyword>
<name>A0A0A0D413_9PROT</name>
<dbReference type="InterPro" id="IPR012748">
    <property type="entry name" value="Rieske-like_NirD"/>
</dbReference>
<keyword evidence="2" id="KW-0479">Metal-binding</keyword>
<keyword evidence="1" id="KW-0001">2Fe-2S</keyword>
<dbReference type="GO" id="GO:0042128">
    <property type="term" value="P:nitrate assimilation"/>
    <property type="evidence" value="ECO:0007669"/>
    <property type="project" value="UniProtKB-KW"/>
</dbReference>
<dbReference type="GO" id="GO:0046872">
    <property type="term" value="F:metal ion binding"/>
    <property type="evidence" value="ECO:0007669"/>
    <property type="project" value="UniProtKB-KW"/>
</dbReference>
<dbReference type="SUPFAM" id="SSF50022">
    <property type="entry name" value="ISP domain"/>
    <property type="match status" value="1"/>
</dbReference>
<dbReference type="GO" id="GO:0051537">
    <property type="term" value="F:2 iron, 2 sulfur cluster binding"/>
    <property type="evidence" value="ECO:0007669"/>
    <property type="project" value="UniProtKB-KW"/>
</dbReference>
<evidence type="ECO:0000256" key="3">
    <source>
        <dbReference type="ARBA" id="ARBA00023002"/>
    </source>
</evidence>
<proteinExistence type="predicted"/>
<feature type="domain" description="Rieske" evidence="7">
    <location>
        <begin position="7"/>
        <end position="102"/>
    </location>
</feature>
<evidence type="ECO:0000313" key="8">
    <source>
        <dbReference type="EMBL" id="KGM32558.1"/>
    </source>
</evidence>
<evidence type="ECO:0000256" key="4">
    <source>
        <dbReference type="ARBA" id="ARBA00023004"/>
    </source>
</evidence>
<evidence type="ECO:0000256" key="2">
    <source>
        <dbReference type="ARBA" id="ARBA00022723"/>
    </source>
</evidence>
<evidence type="ECO:0000313" key="9">
    <source>
        <dbReference type="Proteomes" id="UP000029995"/>
    </source>
</evidence>
<dbReference type="AlphaFoldDB" id="A0A0A0D413"/>
<dbReference type="CDD" id="cd03530">
    <property type="entry name" value="Rieske_NirD_small_Bacillus"/>
    <property type="match status" value="1"/>
</dbReference>
<evidence type="ECO:0000259" key="7">
    <source>
        <dbReference type="PROSITE" id="PS51296"/>
    </source>
</evidence>
<dbReference type="InterPro" id="IPR017941">
    <property type="entry name" value="Rieske_2Fe-2S"/>
</dbReference>
<dbReference type="GO" id="GO:0008942">
    <property type="term" value="F:nitrite reductase [NAD(P)H] activity"/>
    <property type="evidence" value="ECO:0007669"/>
    <property type="project" value="InterPro"/>
</dbReference>
<comment type="caution">
    <text evidence="8">The sequence shown here is derived from an EMBL/GenBank/DDBJ whole genome shotgun (WGS) entry which is preliminary data.</text>
</comment>
<dbReference type="PANTHER" id="PTHR21496">
    <property type="entry name" value="FERREDOXIN-RELATED"/>
    <property type="match status" value="1"/>
</dbReference>